<dbReference type="AlphaFoldDB" id="A0A382H7B0"/>
<evidence type="ECO:0000256" key="1">
    <source>
        <dbReference type="ARBA" id="ARBA00005495"/>
    </source>
</evidence>
<organism evidence="6">
    <name type="scientific">marine metagenome</name>
    <dbReference type="NCBI Taxonomy" id="408172"/>
    <lineage>
        <taxon>unclassified sequences</taxon>
        <taxon>metagenomes</taxon>
        <taxon>ecological metagenomes</taxon>
    </lineage>
</organism>
<evidence type="ECO:0000256" key="3">
    <source>
        <dbReference type="ARBA" id="ARBA00022833"/>
    </source>
</evidence>
<sequence length="152" mass="16995">MNNGKTSNQTVNSQVTGSCACGNIRFRIKGELRDVVNCHCDPCRHWTGHFMAGTSTQIENFFFESDSTLTWWNRTEEVKYGFCSNCGSSLFWEDRGRDKTRAITAGALDPPTGLKTVLNIFSNSVSDYHQLDERIDATSDDLPADQKADRSA</sequence>
<dbReference type="EMBL" id="UINC01059595">
    <property type="protein sequence ID" value="SVB83188.1"/>
    <property type="molecule type" value="Genomic_DNA"/>
</dbReference>
<evidence type="ECO:0000313" key="6">
    <source>
        <dbReference type="EMBL" id="SVB83188.1"/>
    </source>
</evidence>
<dbReference type="PANTHER" id="PTHR33337:SF39">
    <property type="entry name" value="DUF636 DOMAIN PROTEIN (AFU_ORTHOLOGUE AFUA_6G11530)"/>
    <property type="match status" value="1"/>
</dbReference>
<dbReference type="PANTHER" id="PTHR33337">
    <property type="entry name" value="GFA DOMAIN-CONTAINING PROTEIN"/>
    <property type="match status" value="1"/>
</dbReference>
<dbReference type="GO" id="GO:0016846">
    <property type="term" value="F:carbon-sulfur lyase activity"/>
    <property type="evidence" value="ECO:0007669"/>
    <property type="project" value="InterPro"/>
</dbReference>
<dbReference type="Pfam" id="PF04828">
    <property type="entry name" value="GFA"/>
    <property type="match status" value="1"/>
</dbReference>
<dbReference type="Gene3D" id="3.90.1590.10">
    <property type="entry name" value="glutathione-dependent formaldehyde- activating enzyme (gfa)"/>
    <property type="match status" value="1"/>
</dbReference>
<comment type="similarity">
    <text evidence="1">Belongs to the Gfa family.</text>
</comment>
<dbReference type="InterPro" id="IPR011057">
    <property type="entry name" value="Mss4-like_sf"/>
</dbReference>
<keyword evidence="3" id="KW-0862">Zinc</keyword>
<name>A0A382H7B0_9ZZZZ</name>
<keyword evidence="4" id="KW-0456">Lyase</keyword>
<dbReference type="GO" id="GO:0046872">
    <property type="term" value="F:metal ion binding"/>
    <property type="evidence" value="ECO:0007669"/>
    <property type="project" value="UniProtKB-KW"/>
</dbReference>
<feature type="domain" description="CENP-V/GFA" evidence="5">
    <location>
        <begin position="15"/>
        <end position="129"/>
    </location>
</feature>
<protein>
    <recommendedName>
        <fullName evidence="5">CENP-V/GFA domain-containing protein</fullName>
    </recommendedName>
</protein>
<reference evidence="6" key="1">
    <citation type="submission" date="2018-05" db="EMBL/GenBank/DDBJ databases">
        <authorList>
            <person name="Lanie J.A."/>
            <person name="Ng W.-L."/>
            <person name="Kazmierczak K.M."/>
            <person name="Andrzejewski T.M."/>
            <person name="Davidsen T.M."/>
            <person name="Wayne K.J."/>
            <person name="Tettelin H."/>
            <person name="Glass J.I."/>
            <person name="Rusch D."/>
            <person name="Podicherti R."/>
            <person name="Tsui H.-C.T."/>
            <person name="Winkler M.E."/>
        </authorList>
    </citation>
    <scope>NUCLEOTIDE SEQUENCE</scope>
</reference>
<keyword evidence="2" id="KW-0479">Metal-binding</keyword>
<accession>A0A382H7B0</accession>
<evidence type="ECO:0000256" key="2">
    <source>
        <dbReference type="ARBA" id="ARBA00022723"/>
    </source>
</evidence>
<dbReference type="PROSITE" id="PS51891">
    <property type="entry name" value="CENP_V_GFA"/>
    <property type="match status" value="1"/>
</dbReference>
<dbReference type="SUPFAM" id="SSF51316">
    <property type="entry name" value="Mss4-like"/>
    <property type="match status" value="1"/>
</dbReference>
<proteinExistence type="inferred from homology"/>
<gene>
    <name evidence="6" type="ORF">METZ01_LOCUS236042</name>
</gene>
<dbReference type="InterPro" id="IPR006913">
    <property type="entry name" value="CENP-V/GFA"/>
</dbReference>
<evidence type="ECO:0000256" key="4">
    <source>
        <dbReference type="ARBA" id="ARBA00023239"/>
    </source>
</evidence>
<evidence type="ECO:0000259" key="5">
    <source>
        <dbReference type="PROSITE" id="PS51891"/>
    </source>
</evidence>
<dbReference type="PROSITE" id="PS51257">
    <property type="entry name" value="PROKAR_LIPOPROTEIN"/>
    <property type="match status" value="1"/>
</dbReference>